<evidence type="ECO:0008006" key="3">
    <source>
        <dbReference type="Google" id="ProtNLM"/>
    </source>
</evidence>
<dbReference type="AlphaFoldDB" id="A0AA94VF99"/>
<dbReference type="SUPFAM" id="SSF140990">
    <property type="entry name" value="FtsH protease domain-like"/>
    <property type="match status" value="1"/>
</dbReference>
<accession>A0AA94VF99</accession>
<gene>
    <name evidence="1" type="ORF">EXN24_05035</name>
</gene>
<proteinExistence type="predicted"/>
<sequence>MSSKNEESSYSPDWRGSVIFTDEQRRVIAYHEAGHAVAAAYAHLEVTGEPYFAERIAIARFEGGITSTGYDGRKGYCNGLCRMNSTVLGLYLRIDDTTPRVRQIETNKAIWSTAFFLAGPYAELRYLNSKETFASRYSADLGGRSTNDFDNAEWVYQLIKAAPGRRVSYEAIHRKSRELMAARWGVVVKLAEAVFACDELFASDVERVIGPLIDRSFILAA</sequence>
<name>A0AA94VF99_RHIRH</name>
<reference evidence="1 2" key="1">
    <citation type="journal article" date="2019" name="Appl. Microbiol. Biotechnol.">
        <title>Differential efficiency of wild type rhizogenic strains for rol gene transformation of plants.</title>
        <authorList>
            <person name="Desmet S."/>
            <person name="De Keyser E."/>
            <person name="Van Vaerenbergh J."/>
            <person name="Baeyen S."/>
            <person name="Van Huylenbroeck J."/>
            <person name="Geelen D."/>
            <person name="Dhooghe E."/>
        </authorList>
    </citation>
    <scope>NUCLEOTIDE SEQUENCE [LARGE SCALE GENOMIC DNA]</scope>
    <source>
        <strain evidence="1 2">B 4.1</strain>
    </source>
</reference>
<protein>
    <recommendedName>
        <fullName evidence="3">Peptidase M41 domain-containing protein</fullName>
    </recommendedName>
</protein>
<comment type="caution">
    <text evidence="1">The sequence shown here is derived from an EMBL/GenBank/DDBJ whole genome shotgun (WGS) entry which is preliminary data.</text>
</comment>
<dbReference type="GO" id="GO:0006508">
    <property type="term" value="P:proteolysis"/>
    <property type="evidence" value="ECO:0007669"/>
    <property type="project" value="InterPro"/>
</dbReference>
<evidence type="ECO:0000313" key="1">
    <source>
        <dbReference type="EMBL" id="TRA90880.1"/>
    </source>
</evidence>
<dbReference type="GO" id="GO:0005524">
    <property type="term" value="F:ATP binding"/>
    <property type="evidence" value="ECO:0007669"/>
    <property type="project" value="InterPro"/>
</dbReference>
<dbReference type="RefSeq" id="WP_142851078.1">
    <property type="nucleotide sequence ID" value="NZ_SGOB01000001.1"/>
</dbReference>
<dbReference type="Gene3D" id="1.20.58.760">
    <property type="entry name" value="Peptidase M41"/>
    <property type="match status" value="1"/>
</dbReference>
<dbReference type="GO" id="GO:0004176">
    <property type="term" value="F:ATP-dependent peptidase activity"/>
    <property type="evidence" value="ECO:0007669"/>
    <property type="project" value="InterPro"/>
</dbReference>
<organism evidence="1 2">
    <name type="scientific">Rhizobium rhizogenes</name>
    <name type="common">Agrobacterium rhizogenes</name>
    <dbReference type="NCBI Taxonomy" id="359"/>
    <lineage>
        <taxon>Bacteria</taxon>
        <taxon>Pseudomonadati</taxon>
        <taxon>Pseudomonadota</taxon>
        <taxon>Alphaproteobacteria</taxon>
        <taxon>Hyphomicrobiales</taxon>
        <taxon>Rhizobiaceae</taxon>
        <taxon>Rhizobium/Agrobacterium group</taxon>
        <taxon>Rhizobium</taxon>
    </lineage>
</organism>
<dbReference type="Proteomes" id="UP000320858">
    <property type="component" value="Unassembled WGS sequence"/>
</dbReference>
<dbReference type="InterPro" id="IPR037219">
    <property type="entry name" value="Peptidase_M41-like"/>
</dbReference>
<dbReference type="GO" id="GO:0004222">
    <property type="term" value="F:metalloendopeptidase activity"/>
    <property type="evidence" value="ECO:0007669"/>
    <property type="project" value="InterPro"/>
</dbReference>
<dbReference type="EMBL" id="SGOB01000001">
    <property type="protein sequence ID" value="TRA90880.1"/>
    <property type="molecule type" value="Genomic_DNA"/>
</dbReference>
<evidence type="ECO:0000313" key="2">
    <source>
        <dbReference type="Proteomes" id="UP000320858"/>
    </source>
</evidence>